<dbReference type="InterPro" id="IPR021765">
    <property type="entry name" value="UstYa-like"/>
</dbReference>
<reference evidence="4" key="1">
    <citation type="submission" date="2020-11" db="EMBL/GenBank/DDBJ databases">
        <authorList>
            <consortium name="DOE Joint Genome Institute"/>
            <person name="Ahrendt S."/>
            <person name="Riley R."/>
            <person name="Andreopoulos W."/>
            <person name="Labutti K."/>
            <person name="Pangilinan J."/>
            <person name="Ruiz-Duenas F.J."/>
            <person name="Barrasa J.M."/>
            <person name="Sanchez-Garcia M."/>
            <person name="Camarero S."/>
            <person name="Miyauchi S."/>
            <person name="Serrano A."/>
            <person name="Linde D."/>
            <person name="Babiker R."/>
            <person name="Drula E."/>
            <person name="Ayuso-Fernandez I."/>
            <person name="Pacheco R."/>
            <person name="Padilla G."/>
            <person name="Ferreira P."/>
            <person name="Barriuso J."/>
            <person name="Kellner H."/>
            <person name="Castanera R."/>
            <person name="Alfaro M."/>
            <person name="Ramirez L."/>
            <person name="Pisabarro A.G."/>
            <person name="Kuo A."/>
            <person name="Tritt A."/>
            <person name="Lipzen A."/>
            <person name="He G."/>
            <person name="Yan M."/>
            <person name="Ng V."/>
            <person name="Cullen D."/>
            <person name="Martin F."/>
            <person name="Rosso M.-N."/>
            <person name="Henrissat B."/>
            <person name="Hibbett D."/>
            <person name="Martinez A.T."/>
            <person name="Grigoriev I.V."/>
        </authorList>
    </citation>
    <scope>NUCLEOTIDE SEQUENCE</scope>
    <source>
        <strain evidence="4">MF-IS2</strain>
    </source>
</reference>
<gene>
    <name evidence="4" type="ORF">P691DRAFT_670776</name>
</gene>
<protein>
    <submittedName>
        <fullName evidence="4">Uncharacterized protein</fullName>
    </submittedName>
</protein>
<evidence type="ECO:0000256" key="3">
    <source>
        <dbReference type="ARBA" id="ARBA00035112"/>
    </source>
</evidence>
<dbReference type="GO" id="GO:0043386">
    <property type="term" value="P:mycotoxin biosynthetic process"/>
    <property type="evidence" value="ECO:0007669"/>
    <property type="project" value="InterPro"/>
</dbReference>
<dbReference type="PANTHER" id="PTHR33365">
    <property type="entry name" value="YALI0B05434P"/>
    <property type="match status" value="1"/>
</dbReference>
<feature type="non-terminal residue" evidence="4">
    <location>
        <position position="1"/>
    </location>
</feature>
<evidence type="ECO:0000256" key="1">
    <source>
        <dbReference type="ARBA" id="ARBA00004685"/>
    </source>
</evidence>
<comment type="caution">
    <text evidence="4">The sequence shown here is derived from an EMBL/GenBank/DDBJ whole genome shotgun (WGS) entry which is preliminary data.</text>
</comment>
<dbReference type="AlphaFoldDB" id="A0A9P5XB31"/>
<proteinExistence type="inferred from homology"/>
<dbReference type="Proteomes" id="UP000807342">
    <property type="component" value="Unassembled WGS sequence"/>
</dbReference>
<evidence type="ECO:0000313" key="5">
    <source>
        <dbReference type="Proteomes" id="UP000807342"/>
    </source>
</evidence>
<dbReference type="EMBL" id="MU151186">
    <property type="protein sequence ID" value="KAF9447769.1"/>
    <property type="molecule type" value="Genomic_DNA"/>
</dbReference>
<comment type="pathway">
    <text evidence="1">Mycotoxin biosynthesis.</text>
</comment>
<dbReference type="GO" id="GO:0016491">
    <property type="term" value="F:oxidoreductase activity"/>
    <property type="evidence" value="ECO:0007669"/>
    <property type="project" value="UniProtKB-KW"/>
</dbReference>
<accession>A0A9P5XB31</accession>
<organism evidence="4 5">
    <name type="scientific">Macrolepiota fuliginosa MF-IS2</name>
    <dbReference type="NCBI Taxonomy" id="1400762"/>
    <lineage>
        <taxon>Eukaryota</taxon>
        <taxon>Fungi</taxon>
        <taxon>Dikarya</taxon>
        <taxon>Basidiomycota</taxon>
        <taxon>Agaricomycotina</taxon>
        <taxon>Agaricomycetes</taxon>
        <taxon>Agaricomycetidae</taxon>
        <taxon>Agaricales</taxon>
        <taxon>Agaricineae</taxon>
        <taxon>Agaricaceae</taxon>
        <taxon>Macrolepiota</taxon>
    </lineage>
</organism>
<sequence>EVPIKIDQVAQFVGANAHYGMGADDEWESLLPSNHFSGVRLDPTNVHRQYISVYHQLSCLNTLRQLYMNPGWENDTKKEGAAHHCMNILRQAVLCNADTTLEPSHMEKLSNGKAVPAASGMDVFHVCRNWEQLRTLFERDGFVNSHHSPGKSAL</sequence>
<keyword evidence="5" id="KW-1185">Reference proteome</keyword>
<dbReference type="Pfam" id="PF11807">
    <property type="entry name" value="UstYa"/>
    <property type="match status" value="1"/>
</dbReference>
<dbReference type="PANTHER" id="PTHR33365:SF11">
    <property type="entry name" value="TAT PATHWAY SIGNAL SEQUENCE"/>
    <property type="match status" value="1"/>
</dbReference>
<evidence type="ECO:0000313" key="4">
    <source>
        <dbReference type="EMBL" id="KAF9447769.1"/>
    </source>
</evidence>
<dbReference type="OrthoDB" id="3687641at2759"/>
<keyword evidence="2" id="KW-0560">Oxidoreductase</keyword>
<name>A0A9P5XB31_9AGAR</name>
<evidence type="ECO:0000256" key="2">
    <source>
        <dbReference type="ARBA" id="ARBA00023002"/>
    </source>
</evidence>
<comment type="similarity">
    <text evidence="3">Belongs to the ustYa family.</text>
</comment>